<dbReference type="SUPFAM" id="SSF82171">
    <property type="entry name" value="DPP6 N-terminal domain-like"/>
    <property type="match status" value="1"/>
</dbReference>
<feature type="transmembrane region" description="Helical" evidence="1">
    <location>
        <begin position="29"/>
        <end position="50"/>
    </location>
</feature>
<evidence type="ECO:0000256" key="1">
    <source>
        <dbReference type="SAM" id="Phobius"/>
    </source>
</evidence>
<dbReference type="SUPFAM" id="SSF53474">
    <property type="entry name" value="alpha/beta-Hydrolases"/>
    <property type="match status" value="1"/>
</dbReference>
<keyword evidence="4" id="KW-1185">Reference proteome</keyword>
<dbReference type="InterPro" id="IPR029058">
    <property type="entry name" value="AB_hydrolase_fold"/>
</dbReference>
<gene>
    <name evidence="3" type="primary">LOC101160770</name>
</gene>
<reference evidence="3" key="2">
    <citation type="submission" date="2025-08" db="UniProtKB">
        <authorList>
            <consortium name="Ensembl"/>
        </authorList>
    </citation>
    <scope>IDENTIFICATION</scope>
    <source>
        <strain evidence="3">Hd-rR</strain>
    </source>
</reference>
<dbReference type="InterPro" id="IPR002469">
    <property type="entry name" value="Peptidase_S9B_N"/>
</dbReference>
<keyword evidence="1" id="KW-0812">Transmembrane</keyword>
<dbReference type="eggNOG" id="KOG2100">
    <property type="taxonomic scope" value="Eukaryota"/>
</dbReference>
<dbReference type="Bgee" id="ENSORLG00000008155">
    <property type="expression patterns" value="Expressed in brain and 1 other cell type or tissue"/>
</dbReference>
<dbReference type="PANTHER" id="PTHR11731">
    <property type="entry name" value="PROTEASE FAMILY S9B,C DIPEPTIDYL-PEPTIDASE IV-RELATED"/>
    <property type="match status" value="1"/>
</dbReference>
<evidence type="ECO:0000313" key="4">
    <source>
        <dbReference type="Proteomes" id="UP000001038"/>
    </source>
</evidence>
<dbReference type="GeneTree" id="ENSGT00940000154657"/>
<dbReference type="GO" id="GO:0006508">
    <property type="term" value="P:proteolysis"/>
    <property type="evidence" value="ECO:0007669"/>
    <property type="project" value="InterPro"/>
</dbReference>
<keyword evidence="1" id="KW-0472">Membrane</keyword>
<reference evidence="3 4" key="1">
    <citation type="journal article" date="2007" name="Nature">
        <title>The medaka draft genome and insights into vertebrate genome evolution.</title>
        <authorList>
            <person name="Kasahara M."/>
            <person name="Naruse K."/>
            <person name="Sasaki S."/>
            <person name="Nakatani Y."/>
            <person name="Qu W."/>
            <person name="Ahsan B."/>
            <person name="Yamada T."/>
            <person name="Nagayasu Y."/>
            <person name="Doi K."/>
            <person name="Kasai Y."/>
            <person name="Jindo T."/>
            <person name="Kobayashi D."/>
            <person name="Shimada A."/>
            <person name="Toyoda A."/>
            <person name="Kuroki Y."/>
            <person name="Fujiyama A."/>
            <person name="Sasaki T."/>
            <person name="Shimizu A."/>
            <person name="Asakawa S."/>
            <person name="Shimizu N."/>
            <person name="Hashimoto S."/>
            <person name="Yang J."/>
            <person name="Lee Y."/>
            <person name="Matsushima K."/>
            <person name="Sugano S."/>
            <person name="Sakaizumi M."/>
            <person name="Narita T."/>
            <person name="Ohishi K."/>
            <person name="Haga S."/>
            <person name="Ohta F."/>
            <person name="Nomoto H."/>
            <person name="Nogata K."/>
            <person name="Morishita T."/>
            <person name="Endo T."/>
            <person name="Shin-I T."/>
            <person name="Takeda H."/>
            <person name="Morishita S."/>
            <person name="Kohara Y."/>
        </authorList>
    </citation>
    <scope>NUCLEOTIDE SEQUENCE [LARGE SCALE GENOMIC DNA]</scope>
    <source>
        <strain evidence="3 4">Hd-rR</strain>
    </source>
</reference>
<reference evidence="3" key="3">
    <citation type="submission" date="2025-09" db="UniProtKB">
        <authorList>
            <consortium name="Ensembl"/>
        </authorList>
    </citation>
    <scope>IDENTIFICATION</scope>
    <source>
        <strain evidence="3">Hd-rR</strain>
    </source>
</reference>
<dbReference type="PANTHER" id="PTHR11731:SF21">
    <property type="entry name" value="INACTIVE DIPEPTIDYL PEPTIDASE 10"/>
    <property type="match status" value="1"/>
</dbReference>
<proteinExistence type="predicted"/>
<dbReference type="AlphaFoldDB" id="H2LVV8"/>
<sequence length="611" mass="68546">TFLLMNPSAPRKGSQQPLSWRRTLNWKGIGISLLVILVVLSFIGLSIVLLKTSGSSLTLDDLFQRRFQIHDPDAKWISGKLMTSQSCSLGNLVYIFENNIYYKANVQSSSWRLTSSGQEGVVFNGITDWLYEVEVLHSQAAHWWSPDGSKLAYLTINDSLVPTMFLPRFTGSLYPQGKEYRYSKMGQNNPQVSLHIVTLDGSSLTEEIRPPDCFHQSERYITMVTWVAQEKLAVRWVNRAQTMSVLSLCDTTAGACTTVRHAPPSFSKQNPPKVVDLTSLLRNPPSLLLCCNVFVSSGQTFSEDASLRHLTSGTWDVTQILSHDESTNSVFFLSTEEGPSQQHLISTVNSLDKECLSCSLFRSNCTYFDAAFSSDCQQVLLTCRGTGGHSTAFWFTATWRELRVALMNRIVPKTERRTLQINDNGKTLKLETDNDAPGGQAVSDRFSLGWESVLVSSERFIIARLDGRGSRSQGGRILHGVHKRLGTVDAQDQITALEYVSAFCIILLFRTSKDQVQIPSLLGALQCIHHFVDLSKTTIENYTVLCLCGLHPVHWNFNNFCFACAVQIFPDEGYTLCRQSQDYMLSSVMSFFKRCFQEEKAVAKETSKEDD</sequence>
<dbReference type="InterPro" id="IPR050278">
    <property type="entry name" value="Serine_Prot_S9B/DPPIV"/>
</dbReference>
<accession>H2LVV8</accession>
<dbReference type="Proteomes" id="UP000001038">
    <property type="component" value="Chromosome 21"/>
</dbReference>
<name>H2LVV8_ORYLA</name>
<dbReference type="Pfam" id="PF00930">
    <property type="entry name" value="DPPIV_N"/>
    <property type="match status" value="1"/>
</dbReference>
<protein>
    <recommendedName>
        <fullName evidence="2">Dipeptidylpeptidase IV N-terminal domain-containing protein</fullName>
    </recommendedName>
</protein>
<evidence type="ECO:0000313" key="3">
    <source>
        <dbReference type="Ensembl" id="ENSORLP00000010243.2"/>
    </source>
</evidence>
<dbReference type="Gene3D" id="2.140.10.30">
    <property type="entry name" value="Dipeptidylpeptidase IV, N-terminal domain"/>
    <property type="match status" value="1"/>
</dbReference>
<evidence type="ECO:0000259" key="2">
    <source>
        <dbReference type="Pfam" id="PF00930"/>
    </source>
</evidence>
<dbReference type="Gene3D" id="3.40.50.1820">
    <property type="entry name" value="alpha/beta hydrolase"/>
    <property type="match status" value="1"/>
</dbReference>
<dbReference type="Ensembl" id="ENSORLT00000010244.2">
    <property type="protein sequence ID" value="ENSORLP00000010243.2"/>
    <property type="gene ID" value="ENSORLG00000008155.2"/>
</dbReference>
<keyword evidence="1" id="KW-1133">Transmembrane helix</keyword>
<organism evidence="3 4">
    <name type="scientific">Oryzias latipes</name>
    <name type="common">Japanese rice fish</name>
    <name type="synonym">Japanese killifish</name>
    <dbReference type="NCBI Taxonomy" id="8090"/>
    <lineage>
        <taxon>Eukaryota</taxon>
        <taxon>Metazoa</taxon>
        <taxon>Chordata</taxon>
        <taxon>Craniata</taxon>
        <taxon>Vertebrata</taxon>
        <taxon>Euteleostomi</taxon>
        <taxon>Actinopterygii</taxon>
        <taxon>Neopterygii</taxon>
        <taxon>Teleostei</taxon>
        <taxon>Neoteleostei</taxon>
        <taxon>Acanthomorphata</taxon>
        <taxon>Ovalentaria</taxon>
        <taxon>Atherinomorphae</taxon>
        <taxon>Beloniformes</taxon>
        <taxon>Adrianichthyidae</taxon>
        <taxon>Oryziinae</taxon>
        <taxon>Oryzias</taxon>
    </lineage>
</organism>
<feature type="domain" description="Dipeptidylpeptidase IV N-terminal" evidence="2">
    <location>
        <begin position="78"/>
        <end position="386"/>
    </location>
</feature>